<evidence type="ECO:0000256" key="2">
    <source>
        <dbReference type="ARBA" id="ARBA00022840"/>
    </source>
</evidence>
<dbReference type="Proteomes" id="UP000037854">
    <property type="component" value="Unassembled WGS sequence"/>
</dbReference>
<dbReference type="PROSITE" id="PS00211">
    <property type="entry name" value="ABC_TRANSPORTER_1"/>
    <property type="match status" value="2"/>
</dbReference>
<dbReference type="InterPro" id="IPR027417">
    <property type="entry name" value="P-loop_NTPase"/>
</dbReference>
<name>A0ABR5MI66_9BACI</name>
<evidence type="ECO:0000256" key="3">
    <source>
        <dbReference type="SAM" id="Coils"/>
    </source>
</evidence>
<dbReference type="InterPro" id="IPR017871">
    <property type="entry name" value="ABC_transporter-like_CS"/>
</dbReference>
<dbReference type="PANTHER" id="PTHR42855:SF2">
    <property type="entry name" value="DRUG RESISTANCE ABC TRANSPORTER,ATP-BINDING PROTEIN"/>
    <property type="match status" value="1"/>
</dbReference>
<protein>
    <submittedName>
        <fullName evidence="5">Multidrug ABC transporter ATP-binding protein</fullName>
    </submittedName>
</protein>
<dbReference type="Gene3D" id="1.10.287.380">
    <property type="entry name" value="Valyl-tRNA synthetase, C-terminal domain"/>
    <property type="match status" value="1"/>
</dbReference>
<dbReference type="SUPFAM" id="SSF52540">
    <property type="entry name" value="P-loop containing nucleoside triphosphate hydrolases"/>
    <property type="match status" value="2"/>
</dbReference>
<accession>A0ABR5MI66</accession>
<dbReference type="Pfam" id="PF16326">
    <property type="entry name" value="ABC_tran_CTD"/>
    <property type="match status" value="1"/>
</dbReference>
<reference evidence="5 6" key="1">
    <citation type="submission" date="2015-07" db="EMBL/GenBank/DDBJ databases">
        <title>High-quality draft genome sequence of Oceanobacillus caeni HM6, a bacillus isolated from a human feces.</title>
        <authorList>
            <person name="Kumar J."/>
            <person name="Verma M.K."/>
            <person name="Pandey R."/>
            <person name="Bhambi M."/>
            <person name="Chauhan N."/>
        </authorList>
    </citation>
    <scope>NUCLEOTIDE SEQUENCE [LARGE SCALE GENOMIC DNA]</scope>
    <source>
        <strain evidence="5 6">HM6</strain>
    </source>
</reference>
<evidence type="ECO:0000313" key="6">
    <source>
        <dbReference type="Proteomes" id="UP000037854"/>
    </source>
</evidence>
<dbReference type="InterPro" id="IPR051309">
    <property type="entry name" value="ABCF_ATPase"/>
</dbReference>
<dbReference type="SMART" id="SM00382">
    <property type="entry name" value="AAA"/>
    <property type="match status" value="2"/>
</dbReference>
<dbReference type="InterPro" id="IPR032781">
    <property type="entry name" value="ABC_tran_Xtn"/>
</dbReference>
<dbReference type="InterPro" id="IPR037118">
    <property type="entry name" value="Val-tRNA_synth_C_sf"/>
</dbReference>
<organism evidence="5 6">
    <name type="scientific">Oceanobacillus caeni</name>
    <dbReference type="NCBI Taxonomy" id="405946"/>
    <lineage>
        <taxon>Bacteria</taxon>
        <taxon>Bacillati</taxon>
        <taxon>Bacillota</taxon>
        <taxon>Bacilli</taxon>
        <taxon>Bacillales</taxon>
        <taxon>Bacillaceae</taxon>
        <taxon>Oceanobacillus</taxon>
    </lineage>
</organism>
<dbReference type="PANTHER" id="PTHR42855">
    <property type="entry name" value="ABC TRANSPORTER ATP-BINDING SUBUNIT"/>
    <property type="match status" value="1"/>
</dbReference>
<keyword evidence="6" id="KW-1185">Reference proteome</keyword>
<proteinExistence type="predicted"/>
<sequence length="641" mass="73834">MILMQLNGLSKSFGAEEILSNIKIEIKDKERIAIVGRNGAGKSTLLKIMAGELSYDEGELIKPKDVTIGYLSQHMSLESGKTIWDEMLEVFNPLLEQEKQLRLVEKKMEQVTDFTSEAYNNLLKEYDRLQVDFQTNGGYTYESDIKAVLNGLNFQDYDYDTLITDLSGGQKTRLALGKLLLLKPQLLILDEPTNHLDIDTLSWLEVYLNSYPGAVVIVSHDRYFLDKTVSIVYEISRHKTKKYYGSYSKYLDQKSQEYEQALKAFEKQQTEIKKMEDFIQRNIVRASTTKRAQSRRKQLEKMERIDRPLGDESSASFSFQITKRSGNDVLKIKNLAFRYDGENENLFSNINLDVNRGERIAVVGPNGVGKTTLLKIILGKLKKSSGDIQIGTGVQIGYYDQEQAELSSTKTVLNELWDEYPTINEKDIRTVLGNFLFSGDDVLKPVQALSGGEKARLALAKLMMQKANLLILDEPTNHLDIDSKEVLEAALTDFPGTIIFVSHDRYFINKITDQVAEMNRDGISVYLGDYDYYLEKKAEEAEHKRLEQEKQPIQNTEDKKRNFKLDKQQQSLLRKKQRRITELEELIDSLELKISEIEEKMAEPEIFQDHEKSFELNEKMIALKNNVEEYMEEWTTLQEEI</sequence>
<keyword evidence="3" id="KW-0175">Coiled coil</keyword>
<gene>
    <name evidence="5" type="ORF">AFL42_11375</name>
</gene>
<feature type="domain" description="ABC transporter" evidence="4">
    <location>
        <begin position="4"/>
        <end position="262"/>
    </location>
</feature>
<dbReference type="PROSITE" id="PS50893">
    <property type="entry name" value="ABC_TRANSPORTER_2"/>
    <property type="match status" value="2"/>
</dbReference>
<keyword evidence="2 5" id="KW-0067">ATP-binding</keyword>
<dbReference type="Gene3D" id="3.40.50.300">
    <property type="entry name" value="P-loop containing nucleotide triphosphate hydrolases"/>
    <property type="match status" value="2"/>
</dbReference>
<dbReference type="Pfam" id="PF12848">
    <property type="entry name" value="ABC_tran_Xtn"/>
    <property type="match status" value="1"/>
</dbReference>
<comment type="caution">
    <text evidence="5">The sequence shown here is derived from an EMBL/GenBank/DDBJ whole genome shotgun (WGS) entry which is preliminary data.</text>
</comment>
<dbReference type="EMBL" id="LGTK01000039">
    <property type="protein sequence ID" value="KPH73859.1"/>
    <property type="molecule type" value="Genomic_DNA"/>
</dbReference>
<evidence type="ECO:0000259" key="4">
    <source>
        <dbReference type="PROSITE" id="PS50893"/>
    </source>
</evidence>
<dbReference type="CDD" id="cd03221">
    <property type="entry name" value="ABCF_EF-3"/>
    <property type="match status" value="2"/>
</dbReference>
<evidence type="ECO:0000256" key="1">
    <source>
        <dbReference type="ARBA" id="ARBA00022741"/>
    </source>
</evidence>
<feature type="domain" description="ABC transporter" evidence="4">
    <location>
        <begin position="330"/>
        <end position="546"/>
    </location>
</feature>
<evidence type="ECO:0000313" key="5">
    <source>
        <dbReference type="EMBL" id="KPH73859.1"/>
    </source>
</evidence>
<dbReference type="Pfam" id="PF00005">
    <property type="entry name" value="ABC_tran"/>
    <property type="match status" value="2"/>
</dbReference>
<dbReference type="InterPro" id="IPR032524">
    <property type="entry name" value="ABC_tran_C"/>
</dbReference>
<dbReference type="InterPro" id="IPR003439">
    <property type="entry name" value="ABC_transporter-like_ATP-bd"/>
</dbReference>
<feature type="coiled-coil region" evidence="3">
    <location>
        <begin position="536"/>
        <end position="640"/>
    </location>
</feature>
<dbReference type="RefSeq" id="WP_060668710.1">
    <property type="nucleotide sequence ID" value="NZ_LGTK01000039.1"/>
</dbReference>
<keyword evidence="1" id="KW-0547">Nucleotide-binding</keyword>
<dbReference type="InterPro" id="IPR003593">
    <property type="entry name" value="AAA+_ATPase"/>
</dbReference>
<dbReference type="GO" id="GO:0005524">
    <property type="term" value="F:ATP binding"/>
    <property type="evidence" value="ECO:0007669"/>
    <property type="project" value="UniProtKB-KW"/>
</dbReference>